<dbReference type="CDD" id="cd17472">
    <property type="entry name" value="MFS_YajR_like"/>
    <property type="match status" value="1"/>
</dbReference>
<dbReference type="SUPFAM" id="SSF103473">
    <property type="entry name" value="MFS general substrate transporter"/>
    <property type="match status" value="1"/>
</dbReference>
<feature type="transmembrane region" description="Helical" evidence="7">
    <location>
        <begin position="241"/>
        <end position="259"/>
    </location>
</feature>
<gene>
    <name evidence="9" type="ORF">ACFOOG_12640</name>
</gene>
<dbReference type="InterPro" id="IPR020846">
    <property type="entry name" value="MFS_dom"/>
</dbReference>
<keyword evidence="6 7" id="KW-0472">Membrane</keyword>
<evidence type="ECO:0000313" key="10">
    <source>
        <dbReference type="Proteomes" id="UP001595617"/>
    </source>
</evidence>
<keyword evidence="2" id="KW-0813">Transport</keyword>
<feature type="transmembrane region" description="Helical" evidence="7">
    <location>
        <begin position="330"/>
        <end position="353"/>
    </location>
</feature>
<dbReference type="Gene3D" id="1.20.1250.20">
    <property type="entry name" value="MFS general substrate transporter like domains"/>
    <property type="match status" value="1"/>
</dbReference>
<comment type="subcellular location">
    <subcellularLocation>
        <location evidence="1">Cell membrane</location>
        <topology evidence="1">Multi-pass membrane protein</topology>
    </subcellularLocation>
</comment>
<dbReference type="InterPro" id="IPR005829">
    <property type="entry name" value="Sugar_transporter_CS"/>
</dbReference>
<protein>
    <submittedName>
        <fullName evidence="9">MFS transporter</fullName>
    </submittedName>
</protein>
<feature type="transmembrane region" description="Helical" evidence="7">
    <location>
        <begin position="128"/>
        <end position="150"/>
    </location>
</feature>
<feature type="transmembrane region" description="Helical" evidence="7">
    <location>
        <begin position="7"/>
        <end position="28"/>
    </location>
</feature>
<feature type="domain" description="Major facilitator superfamily (MFS) profile" evidence="8">
    <location>
        <begin position="5"/>
        <end position="382"/>
    </location>
</feature>
<name>A0ABV7ZYW1_9GAMM</name>
<dbReference type="Proteomes" id="UP001595617">
    <property type="component" value="Unassembled WGS sequence"/>
</dbReference>
<dbReference type="PANTHER" id="PTHR23517">
    <property type="entry name" value="RESISTANCE PROTEIN MDTM, PUTATIVE-RELATED-RELATED"/>
    <property type="match status" value="1"/>
</dbReference>
<comment type="caution">
    <text evidence="9">The sequence shown here is derived from an EMBL/GenBank/DDBJ whole genome shotgun (WGS) entry which is preliminary data.</text>
</comment>
<evidence type="ECO:0000256" key="4">
    <source>
        <dbReference type="ARBA" id="ARBA00022692"/>
    </source>
</evidence>
<reference evidence="10" key="1">
    <citation type="journal article" date="2019" name="Int. J. Syst. Evol. Microbiol.">
        <title>The Global Catalogue of Microorganisms (GCM) 10K type strain sequencing project: providing services to taxonomists for standard genome sequencing and annotation.</title>
        <authorList>
            <consortium name="The Broad Institute Genomics Platform"/>
            <consortium name="The Broad Institute Genome Sequencing Center for Infectious Disease"/>
            <person name="Wu L."/>
            <person name="Ma J."/>
        </authorList>
    </citation>
    <scope>NUCLEOTIDE SEQUENCE [LARGE SCALE GENOMIC DNA]</scope>
    <source>
        <strain evidence="10">IBRC 10765</strain>
    </source>
</reference>
<dbReference type="PROSITE" id="PS50850">
    <property type="entry name" value="MFS"/>
    <property type="match status" value="1"/>
</dbReference>
<dbReference type="InterPro" id="IPR050171">
    <property type="entry name" value="MFS_Transporters"/>
</dbReference>
<feature type="transmembrane region" description="Helical" evidence="7">
    <location>
        <begin position="296"/>
        <end position="318"/>
    </location>
</feature>
<sequence length="452" mass="48143">MPLRTVISISLIYMTRMLGLFMVLPVLFVLGQDYPGATATTLGLALGIYGLTQASLQIPLGVLSDVIGRRPILVVGLLVFAVGSVVAALADHVVWLVVGRALQGAGAISSTLLALLSDLTPPKFRTRALAVVGISIGASFSLAMVVGPLVANAFGLSGVFFFTAVLALGSMVLVFSLPVPVRHSEHGYQRWQASAMRPVLAERSLWTLNLGVFFLHAILASTFLYLPQQLSELGLSLAQQGWLYLVVGVLAFVALGPMMGVSEGRGLPKPMLLLAQVLLAVGIGLMFWGGMGMGTLVVAMALFFVGFNFLEASLPSWLSRMAPVAQRGTAMGFFSTAQFLGAAAGGVVGGQVIDRWEMTSLGTAALILLLIWFMLTLLQAPPPLTRQLVLNLSDIPAARHNSLPVWQEQLAALDGVLDVHIDEQEGSVMLRVSRHEFDETALMAAQDNRKAD</sequence>
<feature type="transmembrane region" description="Helical" evidence="7">
    <location>
        <begin position="72"/>
        <end position="90"/>
    </location>
</feature>
<evidence type="ECO:0000256" key="5">
    <source>
        <dbReference type="ARBA" id="ARBA00022989"/>
    </source>
</evidence>
<keyword evidence="4 7" id="KW-0812">Transmembrane</keyword>
<evidence type="ECO:0000256" key="6">
    <source>
        <dbReference type="ARBA" id="ARBA00023136"/>
    </source>
</evidence>
<accession>A0ABV7ZYW1</accession>
<dbReference type="InterPro" id="IPR011701">
    <property type="entry name" value="MFS"/>
</dbReference>
<organism evidence="9 10">
    <name type="scientific">Saccharospirillum mangrovi</name>
    <dbReference type="NCBI Taxonomy" id="2161747"/>
    <lineage>
        <taxon>Bacteria</taxon>
        <taxon>Pseudomonadati</taxon>
        <taxon>Pseudomonadota</taxon>
        <taxon>Gammaproteobacteria</taxon>
        <taxon>Oceanospirillales</taxon>
        <taxon>Saccharospirillaceae</taxon>
        <taxon>Saccharospirillum</taxon>
    </lineage>
</organism>
<dbReference type="Pfam" id="PF07690">
    <property type="entry name" value="MFS_1"/>
    <property type="match status" value="1"/>
</dbReference>
<proteinExistence type="predicted"/>
<evidence type="ECO:0000256" key="7">
    <source>
        <dbReference type="SAM" id="Phobius"/>
    </source>
</evidence>
<dbReference type="PANTHER" id="PTHR23517:SF2">
    <property type="entry name" value="MULTIDRUG RESISTANCE PROTEIN MDTH"/>
    <property type="match status" value="1"/>
</dbReference>
<evidence type="ECO:0000256" key="1">
    <source>
        <dbReference type="ARBA" id="ARBA00004651"/>
    </source>
</evidence>
<evidence type="ECO:0000256" key="3">
    <source>
        <dbReference type="ARBA" id="ARBA00022475"/>
    </source>
</evidence>
<feature type="transmembrane region" description="Helical" evidence="7">
    <location>
        <begin position="271"/>
        <end position="290"/>
    </location>
</feature>
<dbReference type="EMBL" id="JBHRYR010000003">
    <property type="protein sequence ID" value="MFC3853683.1"/>
    <property type="molecule type" value="Genomic_DNA"/>
</dbReference>
<dbReference type="InterPro" id="IPR036259">
    <property type="entry name" value="MFS_trans_sf"/>
</dbReference>
<keyword evidence="10" id="KW-1185">Reference proteome</keyword>
<keyword evidence="5 7" id="KW-1133">Transmembrane helix</keyword>
<dbReference type="PROSITE" id="PS00216">
    <property type="entry name" value="SUGAR_TRANSPORT_1"/>
    <property type="match status" value="1"/>
</dbReference>
<feature type="transmembrane region" description="Helical" evidence="7">
    <location>
        <begin position="205"/>
        <end position="226"/>
    </location>
</feature>
<evidence type="ECO:0000256" key="2">
    <source>
        <dbReference type="ARBA" id="ARBA00022448"/>
    </source>
</evidence>
<evidence type="ECO:0000259" key="8">
    <source>
        <dbReference type="PROSITE" id="PS50850"/>
    </source>
</evidence>
<dbReference type="RefSeq" id="WP_380697069.1">
    <property type="nucleotide sequence ID" value="NZ_JBHRYR010000003.1"/>
</dbReference>
<feature type="transmembrane region" description="Helical" evidence="7">
    <location>
        <begin position="359"/>
        <end position="378"/>
    </location>
</feature>
<evidence type="ECO:0000313" key="9">
    <source>
        <dbReference type="EMBL" id="MFC3853683.1"/>
    </source>
</evidence>
<feature type="transmembrane region" description="Helical" evidence="7">
    <location>
        <begin position="156"/>
        <end position="181"/>
    </location>
</feature>
<keyword evidence="3" id="KW-1003">Cell membrane</keyword>
<feature type="transmembrane region" description="Helical" evidence="7">
    <location>
        <begin position="96"/>
        <end position="116"/>
    </location>
</feature>